<keyword evidence="2" id="KW-1015">Disulfide bond</keyword>
<evidence type="ECO:0000256" key="1">
    <source>
        <dbReference type="ARBA" id="ARBA00022729"/>
    </source>
</evidence>
<dbReference type="PANTHER" id="PTHR45080:SF8">
    <property type="entry name" value="IG-LIKE DOMAIN-CONTAINING PROTEIN"/>
    <property type="match status" value="1"/>
</dbReference>
<evidence type="ECO:0000256" key="3">
    <source>
        <dbReference type="ARBA" id="ARBA00023319"/>
    </source>
</evidence>
<dbReference type="EMBL" id="JBJJXI010000149">
    <property type="protein sequence ID" value="KAL3385993.1"/>
    <property type="molecule type" value="Genomic_DNA"/>
</dbReference>
<dbReference type="InterPro" id="IPR036179">
    <property type="entry name" value="Ig-like_dom_sf"/>
</dbReference>
<name>A0ABD2VZC7_9HYME</name>
<evidence type="ECO:0000313" key="7">
    <source>
        <dbReference type="Proteomes" id="UP001627154"/>
    </source>
</evidence>
<evidence type="ECO:0000256" key="2">
    <source>
        <dbReference type="ARBA" id="ARBA00023157"/>
    </source>
</evidence>
<organism evidence="6 7">
    <name type="scientific">Trichogramma kaykai</name>
    <dbReference type="NCBI Taxonomy" id="54128"/>
    <lineage>
        <taxon>Eukaryota</taxon>
        <taxon>Metazoa</taxon>
        <taxon>Ecdysozoa</taxon>
        <taxon>Arthropoda</taxon>
        <taxon>Hexapoda</taxon>
        <taxon>Insecta</taxon>
        <taxon>Pterygota</taxon>
        <taxon>Neoptera</taxon>
        <taxon>Endopterygota</taxon>
        <taxon>Hymenoptera</taxon>
        <taxon>Apocrita</taxon>
        <taxon>Proctotrupomorpha</taxon>
        <taxon>Chalcidoidea</taxon>
        <taxon>Trichogrammatidae</taxon>
        <taxon>Trichogramma</taxon>
    </lineage>
</organism>
<dbReference type="InterPro" id="IPR050958">
    <property type="entry name" value="Cell_Adh-Cytoskel_Orgn"/>
</dbReference>
<evidence type="ECO:0000313" key="6">
    <source>
        <dbReference type="EMBL" id="KAL3385993.1"/>
    </source>
</evidence>
<dbReference type="AlphaFoldDB" id="A0ABD2VZC7"/>
<dbReference type="InterPro" id="IPR003599">
    <property type="entry name" value="Ig_sub"/>
</dbReference>
<feature type="chain" id="PRO_5044778647" description="Ig-like domain-containing protein" evidence="4">
    <location>
        <begin position="27"/>
        <end position="292"/>
    </location>
</feature>
<feature type="domain" description="Ig-like" evidence="5">
    <location>
        <begin position="190"/>
        <end position="274"/>
    </location>
</feature>
<dbReference type="Gene3D" id="2.60.40.10">
    <property type="entry name" value="Immunoglobulins"/>
    <property type="match status" value="2"/>
</dbReference>
<dbReference type="PROSITE" id="PS50835">
    <property type="entry name" value="IG_LIKE"/>
    <property type="match status" value="2"/>
</dbReference>
<comment type="caution">
    <text evidence="6">The sequence shown here is derived from an EMBL/GenBank/DDBJ whole genome shotgun (WGS) entry which is preliminary data.</text>
</comment>
<dbReference type="SUPFAM" id="SSF48726">
    <property type="entry name" value="Immunoglobulin"/>
    <property type="match status" value="2"/>
</dbReference>
<dbReference type="SMART" id="SM00408">
    <property type="entry name" value="IGc2"/>
    <property type="match status" value="2"/>
</dbReference>
<dbReference type="CDD" id="cd00096">
    <property type="entry name" value="Ig"/>
    <property type="match status" value="1"/>
</dbReference>
<keyword evidence="7" id="KW-1185">Reference proteome</keyword>
<sequence length="292" mass="31945">MNRGKNSLVAIAVSLLLLSSTCRSDAFSLSRTLHDVGQDVAEDASLYSQEMRVNVPEINLSTGPKKSSNYVSIKKSPPSVVDVLQGNRLELVCDVDGSPPPKVYWIMGDNPQRKVAQLEREGTADVSYTAISRELSRLVIDCVTPLDHGVVHCVAVSGDKMLISPPTVINVIDHEDGGQCKHFGDDRETPVITRHRPIYFSEMGSTVELPCEASGNPRPKVHWYNGEGKRLDDPRFSVQADGSLVIADIRWQDMDGYKCVASSPLTGHQAEAVTFLYPAAKSEAEKRKANAL</sequence>
<dbReference type="Proteomes" id="UP001627154">
    <property type="component" value="Unassembled WGS sequence"/>
</dbReference>
<evidence type="ECO:0000259" key="5">
    <source>
        <dbReference type="PROSITE" id="PS50835"/>
    </source>
</evidence>
<dbReference type="PANTHER" id="PTHR45080">
    <property type="entry name" value="CONTACTIN 5"/>
    <property type="match status" value="1"/>
</dbReference>
<evidence type="ECO:0000256" key="4">
    <source>
        <dbReference type="SAM" id="SignalP"/>
    </source>
</evidence>
<protein>
    <recommendedName>
        <fullName evidence="5">Ig-like domain-containing protein</fullName>
    </recommendedName>
</protein>
<feature type="domain" description="Ig-like" evidence="5">
    <location>
        <begin position="56"/>
        <end position="164"/>
    </location>
</feature>
<accession>A0ABD2VZC7</accession>
<dbReference type="SMART" id="SM00409">
    <property type="entry name" value="IG"/>
    <property type="match status" value="2"/>
</dbReference>
<proteinExistence type="predicted"/>
<gene>
    <name evidence="6" type="ORF">TKK_018508</name>
</gene>
<reference evidence="6 7" key="1">
    <citation type="journal article" date="2024" name="bioRxiv">
        <title>A reference genome for Trichogramma kaykai: A tiny desert-dwelling parasitoid wasp with competing sex-ratio distorters.</title>
        <authorList>
            <person name="Culotta J."/>
            <person name="Lindsey A.R."/>
        </authorList>
    </citation>
    <scope>NUCLEOTIDE SEQUENCE [LARGE SCALE GENOMIC DNA]</scope>
    <source>
        <strain evidence="6 7">KSX58</strain>
    </source>
</reference>
<dbReference type="InterPro" id="IPR007110">
    <property type="entry name" value="Ig-like_dom"/>
</dbReference>
<dbReference type="InterPro" id="IPR013783">
    <property type="entry name" value="Ig-like_fold"/>
</dbReference>
<feature type="signal peptide" evidence="4">
    <location>
        <begin position="1"/>
        <end position="26"/>
    </location>
</feature>
<dbReference type="InterPro" id="IPR003598">
    <property type="entry name" value="Ig_sub2"/>
</dbReference>
<dbReference type="Pfam" id="PF13927">
    <property type="entry name" value="Ig_3"/>
    <property type="match status" value="2"/>
</dbReference>
<keyword evidence="3" id="KW-0393">Immunoglobulin domain</keyword>
<keyword evidence="1 4" id="KW-0732">Signal</keyword>